<gene>
    <name evidence="1" type="primary">TMA16</name>
    <name evidence="1" type="ORF">H2198_005089</name>
</gene>
<comment type="caution">
    <text evidence="1">The sequence shown here is derived from an EMBL/GenBank/DDBJ whole genome shotgun (WGS) entry which is preliminary data.</text>
</comment>
<protein>
    <submittedName>
        <fullName evidence="1">Translation machinery-associated protein 16</fullName>
    </submittedName>
</protein>
<name>A0ACC3A6N8_9EURO</name>
<keyword evidence="2" id="KW-1185">Reference proteome</keyword>
<evidence type="ECO:0000313" key="1">
    <source>
        <dbReference type="EMBL" id="KAJ9656238.1"/>
    </source>
</evidence>
<accession>A0ACC3A6N8</accession>
<dbReference type="Proteomes" id="UP001172386">
    <property type="component" value="Unassembled WGS sequence"/>
</dbReference>
<sequence length="181" mass="20382">MARSLNKVQKQISKKRGGKPTALHENSRDARRLRTAGAREDKLARIMTAAQRGQQHYVDRVAWFQEAITESSSPLADGEVHDLVESYISRENDALAEHKAQQRPGRPKSKGQEQIEARISSEQKEFQSGIWIPDLRDEESLDKLQRWGGQWAGLNTLKFVRVVKGPPSEIKASSFPPKGLS</sequence>
<evidence type="ECO:0000313" key="2">
    <source>
        <dbReference type="Proteomes" id="UP001172386"/>
    </source>
</evidence>
<organism evidence="1 2">
    <name type="scientific">Neophaeococcomyces mojaviensis</name>
    <dbReference type="NCBI Taxonomy" id="3383035"/>
    <lineage>
        <taxon>Eukaryota</taxon>
        <taxon>Fungi</taxon>
        <taxon>Dikarya</taxon>
        <taxon>Ascomycota</taxon>
        <taxon>Pezizomycotina</taxon>
        <taxon>Eurotiomycetes</taxon>
        <taxon>Chaetothyriomycetidae</taxon>
        <taxon>Chaetothyriales</taxon>
        <taxon>Chaetothyriales incertae sedis</taxon>
        <taxon>Neophaeococcomyces</taxon>
    </lineage>
</organism>
<reference evidence="1" key="1">
    <citation type="submission" date="2022-10" db="EMBL/GenBank/DDBJ databases">
        <title>Culturing micro-colonial fungi from biological soil crusts in the Mojave desert and describing Neophaeococcomyces mojavensis, and introducing the new genera and species Taxawa tesnikishii.</title>
        <authorList>
            <person name="Kurbessoian T."/>
            <person name="Stajich J.E."/>
        </authorList>
    </citation>
    <scope>NUCLEOTIDE SEQUENCE</scope>
    <source>
        <strain evidence="1">JES_112</strain>
    </source>
</reference>
<dbReference type="EMBL" id="JAPDRQ010000081">
    <property type="protein sequence ID" value="KAJ9656238.1"/>
    <property type="molecule type" value="Genomic_DNA"/>
</dbReference>
<proteinExistence type="predicted"/>